<dbReference type="PROSITE" id="PS50968">
    <property type="entry name" value="BIOTINYL_LIPOYL"/>
    <property type="match status" value="1"/>
</dbReference>
<evidence type="ECO:0000259" key="8">
    <source>
        <dbReference type="PROSITE" id="PS50968"/>
    </source>
</evidence>
<name>A0A3Q9GHY8_9ACTO</name>
<keyword evidence="4 7" id="KW-0547">Nucleotide-binding</keyword>
<dbReference type="SUPFAM" id="SSF51246">
    <property type="entry name" value="Rudiment single hybrid motif"/>
    <property type="match status" value="1"/>
</dbReference>
<feature type="domain" description="Biotin carboxylation" evidence="10">
    <location>
        <begin position="1"/>
        <end position="434"/>
    </location>
</feature>
<dbReference type="SUPFAM" id="SSF52440">
    <property type="entry name" value="PreATP-grasp domain"/>
    <property type="match status" value="1"/>
</dbReference>
<evidence type="ECO:0000256" key="1">
    <source>
        <dbReference type="ARBA" id="ARBA00001953"/>
    </source>
</evidence>
<dbReference type="InterPro" id="IPR011764">
    <property type="entry name" value="Biotin_carboxylation_dom"/>
</dbReference>
<dbReference type="SUPFAM" id="SSF51230">
    <property type="entry name" value="Single hybrid motif"/>
    <property type="match status" value="1"/>
</dbReference>
<evidence type="ECO:0000256" key="5">
    <source>
        <dbReference type="ARBA" id="ARBA00022840"/>
    </source>
</evidence>
<dbReference type="EC" id="6.3.4.14" evidence="2"/>
<dbReference type="GO" id="GO:0046872">
    <property type="term" value="F:metal ion binding"/>
    <property type="evidence" value="ECO:0007669"/>
    <property type="project" value="InterPro"/>
</dbReference>
<gene>
    <name evidence="11" type="ORF">EBQ10_03395</name>
</gene>
<dbReference type="SMART" id="SM00878">
    <property type="entry name" value="Biotin_carb_C"/>
    <property type="match status" value="1"/>
</dbReference>
<dbReference type="SUPFAM" id="SSF56059">
    <property type="entry name" value="Glutathione synthetase ATP-binding domain-like"/>
    <property type="match status" value="1"/>
</dbReference>
<dbReference type="PROSITE" id="PS50979">
    <property type="entry name" value="BC"/>
    <property type="match status" value="1"/>
</dbReference>
<dbReference type="Gene3D" id="3.30.470.20">
    <property type="entry name" value="ATP-grasp fold, B domain"/>
    <property type="match status" value="1"/>
</dbReference>
<evidence type="ECO:0000256" key="3">
    <source>
        <dbReference type="ARBA" id="ARBA00022598"/>
    </source>
</evidence>
<dbReference type="InterPro" id="IPR005482">
    <property type="entry name" value="Biotin_COase_C"/>
</dbReference>
<dbReference type="PROSITE" id="PS50975">
    <property type="entry name" value="ATP_GRASP"/>
    <property type="match status" value="1"/>
</dbReference>
<dbReference type="InterPro" id="IPR011053">
    <property type="entry name" value="Single_hybrid_motif"/>
</dbReference>
<dbReference type="RefSeq" id="WP_126919925.1">
    <property type="nucleotide sequence ID" value="NZ_CP033905.1"/>
</dbReference>
<dbReference type="Pfam" id="PF00364">
    <property type="entry name" value="Biotin_lipoyl"/>
    <property type="match status" value="1"/>
</dbReference>
<evidence type="ECO:0000313" key="12">
    <source>
        <dbReference type="Proteomes" id="UP000275951"/>
    </source>
</evidence>
<proteinExistence type="predicted"/>
<dbReference type="Pfam" id="PF02786">
    <property type="entry name" value="CPSase_L_D2"/>
    <property type="match status" value="1"/>
</dbReference>
<organism evidence="11 12">
    <name type="scientific">Trueperella pyogenes</name>
    <dbReference type="NCBI Taxonomy" id="1661"/>
    <lineage>
        <taxon>Bacteria</taxon>
        <taxon>Bacillati</taxon>
        <taxon>Actinomycetota</taxon>
        <taxon>Actinomycetes</taxon>
        <taxon>Actinomycetales</taxon>
        <taxon>Actinomycetaceae</taxon>
        <taxon>Trueperella</taxon>
    </lineage>
</organism>
<evidence type="ECO:0000256" key="4">
    <source>
        <dbReference type="ARBA" id="ARBA00022741"/>
    </source>
</evidence>
<accession>A0A3Q9GHY8</accession>
<protein>
    <recommendedName>
        <fullName evidence="2">biotin carboxylase</fullName>
        <ecNumber evidence="2">6.3.4.14</ecNumber>
    </recommendedName>
</protein>
<comment type="cofactor">
    <cofactor evidence="1">
        <name>biotin</name>
        <dbReference type="ChEBI" id="CHEBI:57586"/>
    </cofactor>
</comment>
<dbReference type="Proteomes" id="UP000275951">
    <property type="component" value="Chromosome"/>
</dbReference>
<dbReference type="InterPro" id="IPR005481">
    <property type="entry name" value="BC-like_N"/>
</dbReference>
<keyword evidence="6" id="KW-0092">Biotin</keyword>
<evidence type="ECO:0000259" key="9">
    <source>
        <dbReference type="PROSITE" id="PS50975"/>
    </source>
</evidence>
<dbReference type="CDD" id="cd06850">
    <property type="entry name" value="biotinyl_domain"/>
    <property type="match status" value="1"/>
</dbReference>
<dbReference type="InterPro" id="IPR005479">
    <property type="entry name" value="CPAse_ATP-bd"/>
</dbReference>
<evidence type="ECO:0000256" key="6">
    <source>
        <dbReference type="ARBA" id="ARBA00023267"/>
    </source>
</evidence>
<dbReference type="InterPro" id="IPR000089">
    <property type="entry name" value="Biotin_lipoyl"/>
</dbReference>
<dbReference type="PANTHER" id="PTHR18866">
    <property type="entry name" value="CARBOXYLASE:PYRUVATE/ACETYL-COA/PROPIONYL-COA CARBOXYLASE"/>
    <property type="match status" value="1"/>
</dbReference>
<dbReference type="InterPro" id="IPR016185">
    <property type="entry name" value="PreATP-grasp_dom_sf"/>
</dbReference>
<dbReference type="PROSITE" id="PS00867">
    <property type="entry name" value="CPSASE_2"/>
    <property type="match status" value="1"/>
</dbReference>
<dbReference type="EMBL" id="CP033905">
    <property type="protein sequence ID" value="AZR06432.1"/>
    <property type="molecule type" value="Genomic_DNA"/>
</dbReference>
<dbReference type="InterPro" id="IPR011761">
    <property type="entry name" value="ATP-grasp"/>
</dbReference>
<dbReference type="Pfam" id="PF02785">
    <property type="entry name" value="Biotin_carb_C"/>
    <property type="match status" value="1"/>
</dbReference>
<dbReference type="InterPro" id="IPR050856">
    <property type="entry name" value="Biotin_carboxylase_complex"/>
</dbReference>
<evidence type="ECO:0000256" key="2">
    <source>
        <dbReference type="ARBA" id="ARBA00013263"/>
    </source>
</evidence>
<dbReference type="PANTHER" id="PTHR18866:SF33">
    <property type="entry name" value="METHYLCROTONOYL-COA CARBOXYLASE SUBUNIT ALPHA, MITOCHONDRIAL-RELATED"/>
    <property type="match status" value="1"/>
</dbReference>
<dbReference type="GO" id="GO:0004075">
    <property type="term" value="F:biotin carboxylase activity"/>
    <property type="evidence" value="ECO:0007669"/>
    <property type="project" value="UniProtKB-EC"/>
</dbReference>
<feature type="domain" description="Lipoyl-binding" evidence="8">
    <location>
        <begin position="507"/>
        <end position="582"/>
    </location>
</feature>
<feature type="domain" description="ATP-grasp" evidence="9">
    <location>
        <begin position="118"/>
        <end position="308"/>
    </location>
</feature>
<dbReference type="Gene3D" id="2.40.50.100">
    <property type="match status" value="1"/>
</dbReference>
<dbReference type="AlphaFoldDB" id="A0A3Q9GHY8"/>
<keyword evidence="5 7" id="KW-0067">ATP-binding</keyword>
<sequence>MKILIANRSEIALRIIRTANDLGIETVVGYADDDYDAPFTHLAGQAYALGGSSYAETYMDGAKLVELAKRTGAHAVHPGYGFLSENAEFAQAVQEAGLTWIGPAPTTLRELGNKISARQLAERVGVQAVPGISEAICGRGEVEEFVARWGYPIVTKKADGGGGRGITIIRNHADLDHFFLAVGEDLDGIFVEKFLESARHIETQCMRDSHGNFAVVSTRDCSVQRRNQKLIEEAPATGLSASQEQTLVAWSKALFDGAHFEGLGTCEFLVDGDDVFFLEVNPRLQVEHTVSEEVTGLDLVAEQIRIATGEPISAVPSPTGHSIEFRITCEDPARDMQPSEGTVTQLQWPLGHGVRIETGIAVGDVVTSAFDSMLAKIIVTGPNRQAAIARSARALSELRIAGIATPAALYRDVLDDAVFRAGSFSTRWFEETFLPSWKDTSSTAGLHASPLPGHAAPAAVERETFTIEIDGRMAELTVPKGLFAGASASPTLRPQPLRRVARSRAATVTECATGDVRSPIQAIVVRVVAQSGAAVTEGDLLVVLESMKMESYVYAPLDGVVESIAVEQGTNVAAGAPLLTITPNQPDAERKE</sequence>
<evidence type="ECO:0000313" key="11">
    <source>
        <dbReference type="EMBL" id="AZR06432.1"/>
    </source>
</evidence>
<reference evidence="11 12" key="1">
    <citation type="submission" date="2018-11" db="EMBL/GenBank/DDBJ databases">
        <title>Multidrug-resistant genes are associated with an 42-kb island TGI1 carrying a complex class 1 integron in a Trueperella pyogenes.</title>
        <authorList>
            <person name="Dong W."/>
        </authorList>
    </citation>
    <scope>NUCLEOTIDE SEQUENCE [LARGE SCALE GENOMIC DNA]</scope>
    <source>
        <strain evidence="11 12">TP4</strain>
    </source>
</reference>
<dbReference type="GO" id="GO:0005524">
    <property type="term" value="F:ATP binding"/>
    <property type="evidence" value="ECO:0007669"/>
    <property type="project" value="UniProtKB-UniRule"/>
</dbReference>
<dbReference type="InterPro" id="IPR011054">
    <property type="entry name" value="Rudment_hybrid_motif"/>
</dbReference>
<dbReference type="Pfam" id="PF00289">
    <property type="entry name" value="Biotin_carb_N"/>
    <property type="match status" value="1"/>
</dbReference>
<keyword evidence="3" id="KW-0436">Ligase</keyword>
<evidence type="ECO:0000259" key="10">
    <source>
        <dbReference type="PROSITE" id="PS50979"/>
    </source>
</evidence>
<evidence type="ECO:0000256" key="7">
    <source>
        <dbReference type="PROSITE-ProRule" id="PRU00409"/>
    </source>
</evidence>